<sequence>MAMACLVTVPKTDIKLKLVKDFTSGIFIDNSGSTCSQLTSIGKTVLQAELSICQATRFDHIVLWNSSAELCTNVALAKSEGGTYPITIFQNGATKNAFYQSDVIVFVTDGEIDNASVTQSSKFQMGNSTSASFCNVV</sequence>
<accession>A0A821JGG8</accession>
<evidence type="ECO:0008006" key="3">
    <source>
        <dbReference type="Google" id="ProtNLM"/>
    </source>
</evidence>
<evidence type="ECO:0000313" key="2">
    <source>
        <dbReference type="Proteomes" id="UP000663848"/>
    </source>
</evidence>
<organism evidence="1 2">
    <name type="scientific">Rotaria socialis</name>
    <dbReference type="NCBI Taxonomy" id="392032"/>
    <lineage>
        <taxon>Eukaryota</taxon>
        <taxon>Metazoa</taxon>
        <taxon>Spiralia</taxon>
        <taxon>Gnathifera</taxon>
        <taxon>Rotifera</taxon>
        <taxon>Eurotatoria</taxon>
        <taxon>Bdelloidea</taxon>
        <taxon>Philodinida</taxon>
        <taxon>Philodinidae</taxon>
        <taxon>Rotaria</taxon>
    </lineage>
</organism>
<comment type="caution">
    <text evidence="1">The sequence shown here is derived from an EMBL/GenBank/DDBJ whole genome shotgun (WGS) entry which is preliminary data.</text>
</comment>
<evidence type="ECO:0000313" key="1">
    <source>
        <dbReference type="EMBL" id="CAF4716639.1"/>
    </source>
</evidence>
<proteinExistence type="predicted"/>
<name>A0A821JGG8_9BILA</name>
<gene>
    <name evidence="1" type="ORF">QYT958_LOCUS18700</name>
</gene>
<dbReference type="Proteomes" id="UP000663848">
    <property type="component" value="Unassembled WGS sequence"/>
</dbReference>
<protein>
    <recommendedName>
        <fullName evidence="3">VWFA domain-containing protein</fullName>
    </recommendedName>
</protein>
<dbReference type="EMBL" id="CAJOBR010002987">
    <property type="protein sequence ID" value="CAF4716639.1"/>
    <property type="molecule type" value="Genomic_DNA"/>
</dbReference>
<dbReference type="AlphaFoldDB" id="A0A821JGG8"/>
<reference evidence="1" key="1">
    <citation type="submission" date="2021-02" db="EMBL/GenBank/DDBJ databases">
        <authorList>
            <person name="Nowell W R."/>
        </authorList>
    </citation>
    <scope>NUCLEOTIDE SEQUENCE</scope>
</reference>